<gene>
    <name evidence="1" type="ORF">LVIROSA_LOCUS1029</name>
</gene>
<evidence type="ECO:0000313" key="2">
    <source>
        <dbReference type="Proteomes" id="UP001157418"/>
    </source>
</evidence>
<dbReference type="AlphaFoldDB" id="A0AAU9LF14"/>
<name>A0AAU9LF14_9ASTR</name>
<reference evidence="1 2" key="1">
    <citation type="submission" date="2022-01" db="EMBL/GenBank/DDBJ databases">
        <authorList>
            <person name="Xiong W."/>
            <person name="Schranz E."/>
        </authorList>
    </citation>
    <scope>NUCLEOTIDE SEQUENCE [LARGE SCALE GENOMIC DNA]</scope>
</reference>
<sequence>MPSSTSVLQKTHMPFLISDFSFSPTDPVKVPHLPSSAYVSNTEPPPSNDALFATIYCHRPPTHFRRCYTSFLFIVDINLKTHSNQCLSINDYRLNLHRRPKRSHFCIWFIRTTVPLPFSAQLLISFENKKARKSQPLTALFTQVNKFHQQQVSLDTFI</sequence>
<keyword evidence="2" id="KW-1185">Reference proteome</keyword>
<proteinExistence type="predicted"/>
<organism evidence="1 2">
    <name type="scientific">Lactuca virosa</name>
    <dbReference type="NCBI Taxonomy" id="75947"/>
    <lineage>
        <taxon>Eukaryota</taxon>
        <taxon>Viridiplantae</taxon>
        <taxon>Streptophyta</taxon>
        <taxon>Embryophyta</taxon>
        <taxon>Tracheophyta</taxon>
        <taxon>Spermatophyta</taxon>
        <taxon>Magnoliopsida</taxon>
        <taxon>eudicotyledons</taxon>
        <taxon>Gunneridae</taxon>
        <taxon>Pentapetalae</taxon>
        <taxon>asterids</taxon>
        <taxon>campanulids</taxon>
        <taxon>Asterales</taxon>
        <taxon>Asteraceae</taxon>
        <taxon>Cichorioideae</taxon>
        <taxon>Cichorieae</taxon>
        <taxon>Lactucinae</taxon>
        <taxon>Lactuca</taxon>
    </lineage>
</organism>
<dbReference type="Proteomes" id="UP001157418">
    <property type="component" value="Unassembled WGS sequence"/>
</dbReference>
<protein>
    <submittedName>
        <fullName evidence="1">Uncharacterized protein</fullName>
    </submittedName>
</protein>
<accession>A0AAU9LF14</accession>
<evidence type="ECO:0000313" key="1">
    <source>
        <dbReference type="EMBL" id="CAH1413050.1"/>
    </source>
</evidence>
<dbReference type="EMBL" id="CAKMRJ010000001">
    <property type="protein sequence ID" value="CAH1413050.1"/>
    <property type="molecule type" value="Genomic_DNA"/>
</dbReference>
<comment type="caution">
    <text evidence="1">The sequence shown here is derived from an EMBL/GenBank/DDBJ whole genome shotgun (WGS) entry which is preliminary data.</text>
</comment>